<keyword evidence="7 10" id="KW-0804">Transcription</keyword>
<comment type="subunit">
    <text evidence="3 10">Component of the Mediator complex.</text>
</comment>
<evidence type="ECO:0000256" key="1">
    <source>
        <dbReference type="ARBA" id="ARBA00004123"/>
    </source>
</evidence>
<evidence type="ECO:0000256" key="7">
    <source>
        <dbReference type="ARBA" id="ARBA00023163"/>
    </source>
</evidence>
<dbReference type="Proteomes" id="UP001628179">
    <property type="component" value="Unassembled WGS sequence"/>
</dbReference>
<comment type="subcellular location">
    <subcellularLocation>
        <location evidence="1 10">Nucleus</location>
    </subcellularLocation>
</comment>
<evidence type="ECO:0000256" key="5">
    <source>
        <dbReference type="ARBA" id="ARBA00023015"/>
    </source>
</evidence>
<comment type="function">
    <text evidence="9">Component of the Mediator complex, a coactivator involved in the regulated transcription of nearly all RNA polymerase II-dependent genes. Mediator functions as a bridge to convey information from gene-specific regulatory proteins to the basal RNA polymerase II transcription machinery. Mediator is recruited to promoters by direct interactions with regulatory proteins and serves as a scaffold for the assembly of a functional preinitiation complex with RNA polymerase II and the general transcription factors.</text>
</comment>
<dbReference type="InterPro" id="IPR037212">
    <property type="entry name" value="Med7/Med21-like"/>
</dbReference>
<keyword evidence="5 10" id="KW-0805">Transcription regulation</keyword>
<evidence type="ECO:0000256" key="3">
    <source>
        <dbReference type="ARBA" id="ARBA00011837"/>
    </source>
</evidence>
<name>A0ABQ0GCN6_9PEZI</name>
<organism evidence="11 12">
    <name type="scientific">Madurella fahalii</name>
    <dbReference type="NCBI Taxonomy" id="1157608"/>
    <lineage>
        <taxon>Eukaryota</taxon>
        <taxon>Fungi</taxon>
        <taxon>Dikarya</taxon>
        <taxon>Ascomycota</taxon>
        <taxon>Pezizomycotina</taxon>
        <taxon>Sordariomycetes</taxon>
        <taxon>Sordariomycetidae</taxon>
        <taxon>Sordariales</taxon>
        <taxon>Sordariales incertae sedis</taxon>
        <taxon>Madurella</taxon>
    </lineage>
</organism>
<protein>
    <recommendedName>
        <fullName evidence="4 10">Mediator of RNA polymerase II transcription subunit 7</fullName>
    </recommendedName>
</protein>
<keyword evidence="12" id="KW-1185">Reference proteome</keyword>
<dbReference type="Gene3D" id="6.10.140.1520">
    <property type="match status" value="1"/>
</dbReference>
<evidence type="ECO:0000256" key="6">
    <source>
        <dbReference type="ARBA" id="ARBA00023159"/>
    </source>
</evidence>
<evidence type="ECO:0000313" key="11">
    <source>
        <dbReference type="EMBL" id="GAB1315484.1"/>
    </source>
</evidence>
<dbReference type="InterPro" id="IPR044888">
    <property type="entry name" value="Mediatior_Med7_sf"/>
</dbReference>
<dbReference type="PANTHER" id="PTHR21428">
    <property type="entry name" value="MEDIATOR OF RNA POLYMERASE II TRANSCRIPTION SUBUNIT 7"/>
    <property type="match status" value="1"/>
</dbReference>
<evidence type="ECO:0000256" key="9">
    <source>
        <dbReference type="ARBA" id="ARBA00025687"/>
    </source>
</evidence>
<evidence type="ECO:0000256" key="2">
    <source>
        <dbReference type="ARBA" id="ARBA00009994"/>
    </source>
</evidence>
<comment type="caution">
    <text evidence="11">The sequence shown here is derived from an EMBL/GenBank/DDBJ whole genome shotgun (WGS) entry which is preliminary data.</text>
</comment>
<dbReference type="GeneID" id="98176437"/>
<reference evidence="11 12" key="1">
    <citation type="submission" date="2024-09" db="EMBL/GenBank/DDBJ databases">
        <title>Itraconazole resistance in Madurella fahalii resulting from another homologue of gene encoding cytochrome P450 14-alpha sterol demethylase (CYP51).</title>
        <authorList>
            <person name="Yoshioka I."/>
            <person name="Fahal A.H."/>
            <person name="Kaneko S."/>
            <person name="Yaguchi T."/>
        </authorList>
    </citation>
    <scope>NUCLEOTIDE SEQUENCE [LARGE SCALE GENOMIC DNA]</scope>
    <source>
        <strain evidence="11 12">IFM 68171</strain>
    </source>
</reference>
<dbReference type="PANTHER" id="PTHR21428:SF11">
    <property type="entry name" value="MEDIATOR OF RNA POLYMERASE II TRANSCRIPTION SUBUNIT 7"/>
    <property type="match status" value="1"/>
</dbReference>
<evidence type="ECO:0000256" key="4">
    <source>
        <dbReference type="ARBA" id="ARBA00020631"/>
    </source>
</evidence>
<evidence type="ECO:0000256" key="10">
    <source>
        <dbReference type="RuleBase" id="RU364060"/>
    </source>
</evidence>
<keyword evidence="6 10" id="KW-0010">Activator</keyword>
<accession>A0ABQ0GCN6</accession>
<gene>
    <name evidence="11" type="primary">MED7</name>
    <name evidence="11" type="ORF">MFIFM68171_05694</name>
</gene>
<dbReference type="Pfam" id="PF05983">
    <property type="entry name" value="Med7"/>
    <property type="match status" value="1"/>
</dbReference>
<comment type="similarity">
    <text evidence="2 10">Belongs to the Mediator complex subunit 7 family.</text>
</comment>
<dbReference type="InterPro" id="IPR009244">
    <property type="entry name" value="Mediatior_Med7"/>
</dbReference>
<proteinExistence type="inferred from homology"/>
<dbReference type="Gene3D" id="6.10.140.200">
    <property type="match status" value="1"/>
</dbReference>
<dbReference type="EMBL" id="BAAFSV010000003">
    <property type="protein sequence ID" value="GAB1315484.1"/>
    <property type="molecule type" value="Genomic_DNA"/>
</dbReference>
<evidence type="ECO:0000313" key="12">
    <source>
        <dbReference type="Proteomes" id="UP001628179"/>
    </source>
</evidence>
<evidence type="ECO:0000256" key="8">
    <source>
        <dbReference type="ARBA" id="ARBA00023242"/>
    </source>
</evidence>
<dbReference type="RefSeq" id="XP_070917215.1">
    <property type="nucleotide sequence ID" value="XM_071061114.1"/>
</dbReference>
<sequence length="245" mass="27799">MDNHDDDTSRVTSLWPDPVPFWKDFTPENLARYESLKQDYAQQQGLNADTVIRVPDIPEDLINVQPPPEPAEGKWRLFGESEKLTETLQSLEDAGIQRLAPATETDQDSKHLDRGFELKKLAKSILLNYLELVGIMSHNPAHASEKIQDLKTLLLNFHHILNEYRPHQAREQLIQLMQDQLDSKRAETAGIRSVVDKAKRMIEGLASIEVPRLDAAVEKEPLDADGDKPRHYEVAAWAQLDAEVA</sequence>
<dbReference type="SUPFAM" id="SSF140718">
    <property type="entry name" value="Mediator hinge subcomplex-like"/>
    <property type="match status" value="1"/>
</dbReference>
<keyword evidence="8 10" id="KW-0539">Nucleus</keyword>